<evidence type="ECO:0000256" key="2">
    <source>
        <dbReference type="ARBA" id="ARBA00022840"/>
    </source>
</evidence>
<name>A0AA88QQE8_9ASTE</name>
<dbReference type="GO" id="GO:0140662">
    <property type="term" value="F:ATP-dependent protein folding chaperone"/>
    <property type="evidence" value="ECO:0007669"/>
    <property type="project" value="InterPro"/>
</dbReference>
<dbReference type="InterPro" id="IPR013126">
    <property type="entry name" value="Hsp_70_fam"/>
</dbReference>
<dbReference type="EMBL" id="JAVXUO010002225">
    <property type="protein sequence ID" value="KAK2975184.1"/>
    <property type="molecule type" value="Genomic_DNA"/>
</dbReference>
<dbReference type="GO" id="GO:0005524">
    <property type="term" value="F:ATP binding"/>
    <property type="evidence" value="ECO:0007669"/>
    <property type="project" value="UniProtKB-KW"/>
</dbReference>
<comment type="caution">
    <text evidence="3">The sequence shown here is derived from an EMBL/GenBank/DDBJ whole genome shotgun (WGS) entry which is preliminary data.</text>
</comment>
<accession>A0AA88QQE8</accession>
<protein>
    <submittedName>
        <fullName evidence="3">Uncharacterized protein</fullName>
    </submittedName>
</protein>
<gene>
    <name evidence="3" type="ORF">RJ640_022076</name>
</gene>
<reference evidence="3" key="1">
    <citation type="submission" date="2022-12" db="EMBL/GenBank/DDBJ databases">
        <title>Draft genome assemblies for two species of Escallonia (Escalloniales).</title>
        <authorList>
            <person name="Chanderbali A."/>
            <person name="Dervinis C."/>
            <person name="Anghel I."/>
            <person name="Soltis D."/>
            <person name="Soltis P."/>
            <person name="Zapata F."/>
        </authorList>
    </citation>
    <scope>NUCLEOTIDE SEQUENCE</scope>
    <source>
        <strain evidence="3">UCBG92.1500</strain>
        <tissue evidence="3">Leaf</tissue>
    </source>
</reference>
<dbReference type="Gene3D" id="3.30.420.40">
    <property type="match status" value="1"/>
</dbReference>
<dbReference type="AlphaFoldDB" id="A0AA88QQE8"/>
<evidence type="ECO:0000256" key="1">
    <source>
        <dbReference type="ARBA" id="ARBA00022741"/>
    </source>
</evidence>
<organism evidence="3 4">
    <name type="scientific">Escallonia rubra</name>
    <dbReference type="NCBI Taxonomy" id="112253"/>
    <lineage>
        <taxon>Eukaryota</taxon>
        <taxon>Viridiplantae</taxon>
        <taxon>Streptophyta</taxon>
        <taxon>Embryophyta</taxon>
        <taxon>Tracheophyta</taxon>
        <taxon>Spermatophyta</taxon>
        <taxon>Magnoliopsida</taxon>
        <taxon>eudicotyledons</taxon>
        <taxon>Gunneridae</taxon>
        <taxon>Pentapetalae</taxon>
        <taxon>asterids</taxon>
        <taxon>campanulids</taxon>
        <taxon>Escalloniales</taxon>
        <taxon>Escalloniaceae</taxon>
        <taxon>Escallonia</taxon>
    </lineage>
</organism>
<dbReference type="Proteomes" id="UP001187471">
    <property type="component" value="Unassembled WGS sequence"/>
</dbReference>
<evidence type="ECO:0000313" key="3">
    <source>
        <dbReference type="EMBL" id="KAK2975184.1"/>
    </source>
</evidence>
<keyword evidence="2" id="KW-0067">ATP-binding</keyword>
<proteinExistence type="predicted"/>
<keyword evidence="4" id="KW-1185">Reference proteome</keyword>
<dbReference type="Pfam" id="PF00012">
    <property type="entry name" value="HSP70"/>
    <property type="match status" value="1"/>
</dbReference>
<evidence type="ECO:0000313" key="4">
    <source>
        <dbReference type="Proteomes" id="UP001187471"/>
    </source>
</evidence>
<keyword evidence="1" id="KW-0547">Nucleotide-binding</keyword>
<sequence length="110" mass="11471">MEGGKPVIITNAEGQRTTPSVVAWTKNRDRLIRDETRKNATGSKMVVVENPREAFEFCGFGNVGVIPPLPEIGVVPHGGGGAFKIGVVVGVPVPVPAPVPPSVPPAVLQN</sequence>